<keyword evidence="1" id="KW-1133">Transmembrane helix</keyword>
<feature type="transmembrane region" description="Helical" evidence="1">
    <location>
        <begin position="15"/>
        <end position="40"/>
    </location>
</feature>
<dbReference type="RefSeq" id="WP_123696731.1">
    <property type="nucleotide sequence ID" value="NZ_RKHJ01000001.1"/>
</dbReference>
<organism evidence="2 3">
    <name type="scientific">Agrococcus jenensis</name>
    <dbReference type="NCBI Taxonomy" id="46353"/>
    <lineage>
        <taxon>Bacteria</taxon>
        <taxon>Bacillati</taxon>
        <taxon>Actinomycetota</taxon>
        <taxon>Actinomycetes</taxon>
        <taxon>Micrococcales</taxon>
        <taxon>Microbacteriaceae</taxon>
        <taxon>Agrococcus</taxon>
    </lineage>
</organism>
<keyword evidence="1" id="KW-0812">Transmembrane</keyword>
<sequence>MDFLMYLMTGNPRTLILAIPSLLTLIAVIAVVVIGLRALLRIDRSLQELVARGRDARPAPSAAPAPPAA</sequence>
<name>A0A3N2ARN1_9MICO</name>
<dbReference type="Proteomes" id="UP000275456">
    <property type="component" value="Unassembled WGS sequence"/>
</dbReference>
<proteinExistence type="predicted"/>
<dbReference type="EMBL" id="RKHJ01000001">
    <property type="protein sequence ID" value="ROR65664.1"/>
    <property type="molecule type" value="Genomic_DNA"/>
</dbReference>
<reference evidence="2 3" key="1">
    <citation type="submission" date="2018-11" db="EMBL/GenBank/DDBJ databases">
        <title>Sequencing the genomes of 1000 actinobacteria strains.</title>
        <authorList>
            <person name="Klenk H.-P."/>
        </authorList>
    </citation>
    <scope>NUCLEOTIDE SEQUENCE [LARGE SCALE GENOMIC DNA]</scope>
    <source>
        <strain evidence="2 3">DSM 9580</strain>
    </source>
</reference>
<accession>A0A3N2ARN1</accession>
<gene>
    <name evidence="2" type="ORF">EDD26_1033</name>
</gene>
<protein>
    <submittedName>
        <fullName evidence="2">Uncharacterized protein</fullName>
    </submittedName>
</protein>
<keyword evidence="3" id="KW-1185">Reference proteome</keyword>
<comment type="caution">
    <text evidence="2">The sequence shown here is derived from an EMBL/GenBank/DDBJ whole genome shotgun (WGS) entry which is preliminary data.</text>
</comment>
<evidence type="ECO:0000313" key="3">
    <source>
        <dbReference type="Proteomes" id="UP000275456"/>
    </source>
</evidence>
<keyword evidence="1" id="KW-0472">Membrane</keyword>
<evidence type="ECO:0000313" key="2">
    <source>
        <dbReference type="EMBL" id="ROR65664.1"/>
    </source>
</evidence>
<evidence type="ECO:0000256" key="1">
    <source>
        <dbReference type="SAM" id="Phobius"/>
    </source>
</evidence>
<dbReference type="AlphaFoldDB" id="A0A3N2ARN1"/>